<dbReference type="EMBL" id="QGKX02001347">
    <property type="protein sequence ID" value="KAF3526998.1"/>
    <property type="molecule type" value="Genomic_DNA"/>
</dbReference>
<evidence type="ECO:0000313" key="2">
    <source>
        <dbReference type="Proteomes" id="UP000712600"/>
    </source>
</evidence>
<reference evidence="1" key="1">
    <citation type="submission" date="2019-12" db="EMBL/GenBank/DDBJ databases">
        <title>Genome sequencing and annotation of Brassica cretica.</title>
        <authorList>
            <person name="Studholme D.J."/>
            <person name="Sarris P."/>
        </authorList>
    </citation>
    <scope>NUCLEOTIDE SEQUENCE</scope>
    <source>
        <strain evidence="1">PFS-109/04</strain>
        <tissue evidence="1">Leaf</tissue>
    </source>
</reference>
<gene>
    <name evidence="1" type="ORF">F2Q69_00047889</name>
</gene>
<sequence>MANSFVLLADLKTGHCSSPLRYDFSENVISRSEHDPVPLPTEDLEHQPVLESGDRDRLWEFRLLASVERKQRDDGVDGGICKEAIPGAAGETKGF</sequence>
<comment type="caution">
    <text evidence="1">The sequence shown here is derived from an EMBL/GenBank/DDBJ whole genome shotgun (WGS) entry which is preliminary data.</text>
</comment>
<dbReference type="Proteomes" id="UP000712600">
    <property type="component" value="Unassembled WGS sequence"/>
</dbReference>
<organism evidence="1 2">
    <name type="scientific">Brassica cretica</name>
    <name type="common">Mustard</name>
    <dbReference type="NCBI Taxonomy" id="69181"/>
    <lineage>
        <taxon>Eukaryota</taxon>
        <taxon>Viridiplantae</taxon>
        <taxon>Streptophyta</taxon>
        <taxon>Embryophyta</taxon>
        <taxon>Tracheophyta</taxon>
        <taxon>Spermatophyta</taxon>
        <taxon>Magnoliopsida</taxon>
        <taxon>eudicotyledons</taxon>
        <taxon>Gunneridae</taxon>
        <taxon>Pentapetalae</taxon>
        <taxon>rosids</taxon>
        <taxon>malvids</taxon>
        <taxon>Brassicales</taxon>
        <taxon>Brassicaceae</taxon>
        <taxon>Brassiceae</taxon>
        <taxon>Brassica</taxon>
    </lineage>
</organism>
<name>A0A8S9Q0A3_BRACR</name>
<proteinExistence type="predicted"/>
<accession>A0A8S9Q0A3</accession>
<evidence type="ECO:0000313" key="1">
    <source>
        <dbReference type="EMBL" id="KAF3526998.1"/>
    </source>
</evidence>
<protein>
    <submittedName>
        <fullName evidence="1">Uncharacterized protein</fullName>
    </submittedName>
</protein>
<dbReference type="AlphaFoldDB" id="A0A8S9Q0A3"/>